<dbReference type="GO" id="GO:0008810">
    <property type="term" value="F:cellulase activity"/>
    <property type="evidence" value="ECO:0007669"/>
    <property type="project" value="UniProtKB-EC"/>
</dbReference>
<keyword evidence="4" id="KW-0119">Carbohydrate metabolism</keyword>
<evidence type="ECO:0000256" key="1">
    <source>
        <dbReference type="ARBA" id="ARBA00000966"/>
    </source>
</evidence>
<name>A0A0D1IU25_BACIU</name>
<dbReference type="PROSITE" id="PS51172">
    <property type="entry name" value="CBM3"/>
    <property type="match status" value="1"/>
</dbReference>
<dbReference type="SUPFAM" id="SSF49384">
    <property type="entry name" value="Carbohydrate-binding domain"/>
    <property type="match status" value="1"/>
</dbReference>
<sequence length="84" mass="9489">MTHKFVTLHKTKQGADTYLELGFKNGTLAPGASTGNIQLRLHNDDWSNYAQSGDYSFFKSNTFKTTKKITLYDQGKLIWGTEPN</sequence>
<dbReference type="EC" id="3.2.1.4" evidence="2"/>
<dbReference type="AlphaFoldDB" id="A0A0D1IU25"/>
<comment type="caution">
    <text evidence="8">The sequence shown here is derived from an EMBL/GenBank/DDBJ whole genome shotgun (WGS) entry which is preliminary data.</text>
</comment>
<keyword evidence="3" id="KW-0136">Cellulose degradation</keyword>
<gene>
    <name evidence="8" type="ORF">SC09_Contig19orf01418</name>
</gene>
<dbReference type="InterPro" id="IPR008965">
    <property type="entry name" value="CBM2/CBM3_carb-bd_dom_sf"/>
</dbReference>
<evidence type="ECO:0000256" key="5">
    <source>
        <dbReference type="ARBA" id="ARBA00023295"/>
    </source>
</evidence>
<evidence type="ECO:0000256" key="3">
    <source>
        <dbReference type="ARBA" id="ARBA00023001"/>
    </source>
</evidence>
<dbReference type="GO" id="GO:0030245">
    <property type="term" value="P:cellulose catabolic process"/>
    <property type="evidence" value="ECO:0007669"/>
    <property type="project" value="UniProtKB-KW"/>
</dbReference>
<keyword evidence="6" id="KW-0624">Polysaccharide degradation</keyword>
<dbReference type="EMBL" id="JXBC01000002">
    <property type="protein sequence ID" value="KIU12833.1"/>
    <property type="molecule type" value="Genomic_DNA"/>
</dbReference>
<evidence type="ECO:0000313" key="8">
    <source>
        <dbReference type="EMBL" id="KIU12833.1"/>
    </source>
</evidence>
<evidence type="ECO:0000313" key="9">
    <source>
        <dbReference type="Proteomes" id="UP000032247"/>
    </source>
</evidence>
<dbReference type="InterPro" id="IPR036966">
    <property type="entry name" value="CBM3_sf"/>
</dbReference>
<proteinExistence type="predicted"/>
<evidence type="ECO:0000256" key="6">
    <source>
        <dbReference type="ARBA" id="ARBA00023326"/>
    </source>
</evidence>
<comment type="catalytic activity">
    <reaction evidence="1">
        <text>Endohydrolysis of (1-&gt;4)-beta-D-glucosidic linkages in cellulose, lichenin and cereal beta-D-glucans.</text>
        <dbReference type="EC" id="3.2.1.4"/>
    </reaction>
</comment>
<evidence type="ECO:0000256" key="2">
    <source>
        <dbReference type="ARBA" id="ARBA00012601"/>
    </source>
</evidence>
<evidence type="ECO:0000256" key="4">
    <source>
        <dbReference type="ARBA" id="ARBA00023277"/>
    </source>
</evidence>
<keyword evidence="5" id="KW-0378">Hydrolase</keyword>
<dbReference type="Proteomes" id="UP000032247">
    <property type="component" value="Unassembled WGS sequence"/>
</dbReference>
<organism evidence="8 9">
    <name type="scientific">Bacillus subtilis</name>
    <dbReference type="NCBI Taxonomy" id="1423"/>
    <lineage>
        <taxon>Bacteria</taxon>
        <taxon>Bacillati</taxon>
        <taxon>Bacillota</taxon>
        <taxon>Bacilli</taxon>
        <taxon>Bacillales</taxon>
        <taxon>Bacillaceae</taxon>
        <taxon>Bacillus</taxon>
    </lineage>
</organism>
<dbReference type="Gene3D" id="2.60.40.710">
    <property type="entry name" value="Endoglucanase-like"/>
    <property type="match status" value="1"/>
</dbReference>
<dbReference type="PATRIC" id="fig|1423.173.peg.1717"/>
<reference evidence="8 9" key="1">
    <citation type="submission" date="2014-12" db="EMBL/GenBank/DDBJ databases">
        <title>Comparative genome analysis of Bacillus coagulans HM-08, Clostridium butyricum HM-68, Bacillus subtilis HM-66 and Bacillus licheniformis BL-09.</title>
        <authorList>
            <person name="Zhang H."/>
        </authorList>
    </citation>
    <scope>NUCLEOTIDE SEQUENCE [LARGE SCALE GENOMIC DNA]</scope>
    <source>
        <strain evidence="8 9">HM-66</strain>
    </source>
</reference>
<dbReference type="GO" id="GO:0030248">
    <property type="term" value="F:cellulose binding"/>
    <property type="evidence" value="ECO:0007669"/>
    <property type="project" value="InterPro"/>
</dbReference>
<protein>
    <recommendedName>
        <fullName evidence="2">cellulase</fullName>
        <ecNumber evidence="2">3.2.1.4</ecNumber>
    </recommendedName>
</protein>
<evidence type="ECO:0000259" key="7">
    <source>
        <dbReference type="PROSITE" id="PS51172"/>
    </source>
</evidence>
<keyword evidence="5" id="KW-0326">Glycosidase</keyword>
<accession>A0A0D1IU25</accession>
<dbReference type="InterPro" id="IPR001956">
    <property type="entry name" value="CBM3"/>
</dbReference>
<feature type="domain" description="CBM3" evidence="7">
    <location>
        <begin position="1"/>
        <end position="84"/>
    </location>
</feature>